<organism evidence="8 9">
    <name type="scientific">Conoideocrella luteorostrata</name>
    <dbReference type="NCBI Taxonomy" id="1105319"/>
    <lineage>
        <taxon>Eukaryota</taxon>
        <taxon>Fungi</taxon>
        <taxon>Dikarya</taxon>
        <taxon>Ascomycota</taxon>
        <taxon>Pezizomycotina</taxon>
        <taxon>Sordariomycetes</taxon>
        <taxon>Hypocreomycetidae</taxon>
        <taxon>Hypocreales</taxon>
        <taxon>Clavicipitaceae</taxon>
        <taxon>Conoideocrella</taxon>
    </lineage>
</organism>
<dbReference type="SUPFAM" id="SSF53474">
    <property type="entry name" value="alpha/beta-Hydrolases"/>
    <property type="match status" value="1"/>
</dbReference>
<keyword evidence="2 7" id="KW-0812">Transmembrane</keyword>
<gene>
    <name evidence="8" type="ORF">QQS21_001093</name>
</gene>
<evidence type="ECO:0000313" key="8">
    <source>
        <dbReference type="EMBL" id="KAK2612813.1"/>
    </source>
</evidence>
<evidence type="ECO:0000256" key="7">
    <source>
        <dbReference type="SAM" id="Phobius"/>
    </source>
</evidence>
<evidence type="ECO:0000256" key="3">
    <source>
        <dbReference type="ARBA" id="ARBA00022989"/>
    </source>
</evidence>
<accession>A0AAJ0CYG4</accession>
<comment type="caution">
    <text evidence="8">The sequence shown here is derived from an EMBL/GenBank/DDBJ whole genome shotgun (WGS) entry which is preliminary data.</text>
</comment>
<dbReference type="Pfam" id="PF05705">
    <property type="entry name" value="DUF829"/>
    <property type="match status" value="1"/>
</dbReference>
<comment type="subcellular location">
    <subcellularLocation>
        <location evidence="6">Nucleus outer membrane</location>
        <topology evidence="6">Single-pass membrane protein</topology>
    </subcellularLocation>
</comment>
<keyword evidence="4 7" id="KW-0472">Membrane</keyword>
<evidence type="ECO:0000256" key="1">
    <source>
        <dbReference type="ARBA" id="ARBA00007387"/>
    </source>
</evidence>
<dbReference type="PANTHER" id="PTHR12265:SF30">
    <property type="entry name" value="TRANSMEMBRANE PROTEIN 53"/>
    <property type="match status" value="1"/>
</dbReference>
<dbReference type="Proteomes" id="UP001251528">
    <property type="component" value="Unassembled WGS sequence"/>
</dbReference>
<evidence type="ECO:0000256" key="6">
    <source>
        <dbReference type="ARBA" id="ARBA00034303"/>
    </source>
</evidence>
<keyword evidence="5" id="KW-0539">Nucleus</keyword>
<dbReference type="EMBL" id="JASWJB010000011">
    <property type="protein sequence ID" value="KAK2612813.1"/>
    <property type="molecule type" value="Genomic_DNA"/>
</dbReference>
<keyword evidence="3 7" id="KW-1133">Transmembrane helix</keyword>
<sequence>MSSKTLAFKRVEEAGLAWMQKLSPVVAYFDPQQEPSVPGSEPELVMMLSWMGARELHISKYAAQYRKIYPSSRILVVQCPLAHVTFPWRTRRDLAPALPYLREMSERQVKADEARDNTPKMLVQIFSNGGIHTASYLRNMLRGGQPHGTPILPRYVLVFDSCPGYFRWMSSYNALMQMLPWWTGPVVHCVIAMVCFYHFLRRVPAIQNRNARALRSPGLLAREERRTYLYGTQDNLILWPDVEDNARKAKEAGFNVRLEKFVGAKHVDIMRYAPERYWKAIQTSWSGETASESEQMNLS</sequence>
<evidence type="ECO:0000313" key="9">
    <source>
        <dbReference type="Proteomes" id="UP001251528"/>
    </source>
</evidence>
<dbReference type="GO" id="GO:0005640">
    <property type="term" value="C:nuclear outer membrane"/>
    <property type="evidence" value="ECO:0007669"/>
    <property type="project" value="UniProtKB-SubCell"/>
</dbReference>
<proteinExistence type="inferred from homology"/>
<evidence type="ECO:0000256" key="2">
    <source>
        <dbReference type="ARBA" id="ARBA00022692"/>
    </source>
</evidence>
<dbReference type="InterPro" id="IPR008547">
    <property type="entry name" value="DUF829_TMEM53"/>
</dbReference>
<dbReference type="AlphaFoldDB" id="A0AAJ0CYG4"/>
<evidence type="ECO:0008006" key="10">
    <source>
        <dbReference type="Google" id="ProtNLM"/>
    </source>
</evidence>
<comment type="similarity">
    <text evidence="1">Belongs to the TMEM53 family.</text>
</comment>
<evidence type="ECO:0000256" key="5">
    <source>
        <dbReference type="ARBA" id="ARBA00023242"/>
    </source>
</evidence>
<protein>
    <recommendedName>
        <fullName evidence="10">Indole-diterpene biosynthesis protein PaxU</fullName>
    </recommendedName>
</protein>
<evidence type="ECO:0000256" key="4">
    <source>
        <dbReference type="ARBA" id="ARBA00023136"/>
    </source>
</evidence>
<dbReference type="InterPro" id="IPR029058">
    <property type="entry name" value="AB_hydrolase_fold"/>
</dbReference>
<name>A0AAJ0CYG4_9HYPO</name>
<dbReference type="PANTHER" id="PTHR12265">
    <property type="entry name" value="TRANSMEMBRANE PROTEIN 53"/>
    <property type="match status" value="1"/>
</dbReference>
<keyword evidence="9" id="KW-1185">Reference proteome</keyword>
<reference evidence="8" key="1">
    <citation type="submission" date="2023-06" db="EMBL/GenBank/DDBJ databases">
        <title>Conoideocrella luteorostrata (Hypocreales: Clavicipitaceae), a potential biocontrol fungus for elongate hemlock scale in United States Christmas tree production areas.</title>
        <authorList>
            <person name="Barrett H."/>
            <person name="Lovett B."/>
            <person name="Macias A.M."/>
            <person name="Stajich J.E."/>
            <person name="Kasson M.T."/>
        </authorList>
    </citation>
    <scope>NUCLEOTIDE SEQUENCE</scope>
    <source>
        <strain evidence="8">ARSEF 14590</strain>
    </source>
</reference>
<feature type="transmembrane region" description="Helical" evidence="7">
    <location>
        <begin position="179"/>
        <end position="200"/>
    </location>
</feature>